<evidence type="ECO:0000313" key="1">
    <source>
        <dbReference type="Proteomes" id="UP000085678"/>
    </source>
</evidence>
<dbReference type="GeneID" id="106180191"/>
<dbReference type="InParanoid" id="A0A1S3KAU0"/>
<evidence type="ECO:0000313" key="2">
    <source>
        <dbReference type="RefSeq" id="XP_013419559.1"/>
    </source>
</evidence>
<dbReference type="PANTHER" id="PTHR38566:SF1">
    <property type="entry name" value="CHROMOSOME UNDETERMINED SCAFFOLD_18, WHOLE GENOME SHOTGUN SEQUENCE"/>
    <property type="match status" value="1"/>
</dbReference>
<dbReference type="Proteomes" id="UP000085678">
    <property type="component" value="Unplaced"/>
</dbReference>
<dbReference type="KEGG" id="lak:106180191"/>
<protein>
    <submittedName>
        <fullName evidence="2">Uncharacterized protein LOC106180191</fullName>
    </submittedName>
</protein>
<dbReference type="PANTHER" id="PTHR38566">
    <property type="entry name" value="RNA_LIG_T4_1 DOMAIN-CONTAINING PROTEIN"/>
    <property type="match status" value="1"/>
</dbReference>
<dbReference type="RefSeq" id="XP_013419559.1">
    <property type="nucleotide sequence ID" value="XM_013564105.1"/>
</dbReference>
<reference evidence="2" key="1">
    <citation type="submission" date="2025-08" db="UniProtKB">
        <authorList>
            <consortium name="RefSeq"/>
        </authorList>
    </citation>
    <scope>IDENTIFICATION</scope>
    <source>
        <tissue evidence="2">Gonads</tissue>
    </source>
</reference>
<organism evidence="1 2">
    <name type="scientific">Lingula anatina</name>
    <name type="common">Brachiopod</name>
    <name type="synonym">Lingula unguis</name>
    <dbReference type="NCBI Taxonomy" id="7574"/>
    <lineage>
        <taxon>Eukaryota</taxon>
        <taxon>Metazoa</taxon>
        <taxon>Spiralia</taxon>
        <taxon>Lophotrochozoa</taxon>
        <taxon>Brachiopoda</taxon>
        <taxon>Linguliformea</taxon>
        <taxon>Lingulata</taxon>
        <taxon>Lingulida</taxon>
        <taxon>Linguloidea</taxon>
        <taxon>Lingulidae</taxon>
        <taxon>Lingula</taxon>
    </lineage>
</organism>
<keyword evidence="1" id="KW-1185">Reference proteome</keyword>
<dbReference type="AlphaFoldDB" id="A0A1S3KAU0"/>
<dbReference type="STRING" id="7574.A0A1S3KAU0"/>
<sequence>MAEASTETGSPESKTYLKSILTIFEKSKDYDLIKQYLEDCIGSNQPSEDEKKRSADSWLYWARQQTMLKVVSAEIPEGILPQGLRGRILDAKVFAKGRPDDPIYDNHPEIRAKVARGNCFLEIENGADKSATCWIYALKKFTGGLGDDDDTDREDDVTWRRYFLKPLEEAKWVVCTRKANGEAGHFSCRKLAGHYMLCAGSKNVHMVFRTRDDINKYQDGRFLVAKEVSLAVMTLLEEMTEEEKIRYKLENSALSMWN</sequence>
<dbReference type="OrthoDB" id="430647at2759"/>
<gene>
    <name evidence="2" type="primary">LOC106180191</name>
</gene>
<accession>A0A1S3KAU0</accession>
<proteinExistence type="predicted"/>
<name>A0A1S3KAU0_LINAN</name>